<dbReference type="FunFam" id="1.10.10.41:FF:000001">
    <property type="entry name" value="DNA topoisomerase I"/>
    <property type="match status" value="1"/>
</dbReference>
<dbReference type="Pfam" id="PF14370">
    <property type="entry name" value="Topo_C_assoc"/>
    <property type="match status" value="1"/>
</dbReference>
<dbReference type="PROSITE" id="PS00176">
    <property type="entry name" value="TOPO_IB_1"/>
    <property type="match status" value="1"/>
</dbReference>
<evidence type="ECO:0000256" key="9">
    <source>
        <dbReference type="RuleBase" id="RU365101"/>
    </source>
</evidence>
<evidence type="ECO:0000256" key="1">
    <source>
        <dbReference type="ARBA" id="ARBA00000213"/>
    </source>
</evidence>
<dbReference type="CDD" id="cd00660">
    <property type="entry name" value="Topoisomer_IB_N"/>
    <property type="match status" value="1"/>
</dbReference>
<dbReference type="CDD" id="cd00659">
    <property type="entry name" value="Topo_IB_C"/>
    <property type="match status" value="1"/>
</dbReference>
<organism evidence="13 14">
    <name type="scientific">Cymbomonas tetramitiformis</name>
    <dbReference type="NCBI Taxonomy" id="36881"/>
    <lineage>
        <taxon>Eukaryota</taxon>
        <taxon>Viridiplantae</taxon>
        <taxon>Chlorophyta</taxon>
        <taxon>Pyramimonadophyceae</taxon>
        <taxon>Pyramimonadales</taxon>
        <taxon>Pyramimonadaceae</taxon>
        <taxon>Cymbomonas</taxon>
    </lineage>
</organism>
<dbReference type="Proteomes" id="UP001190700">
    <property type="component" value="Unassembled WGS sequence"/>
</dbReference>
<dbReference type="InterPro" id="IPR051062">
    <property type="entry name" value="Topoisomerase_IB"/>
</dbReference>
<feature type="coiled-coil region" evidence="10">
    <location>
        <begin position="353"/>
        <end position="380"/>
    </location>
</feature>
<feature type="compositionally biased region" description="Acidic residues" evidence="11">
    <location>
        <begin position="65"/>
        <end position="81"/>
    </location>
</feature>
<dbReference type="PRINTS" id="PR00416">
    <property type="entry name" value="EUTPISMRASEI"/>
</dbReference>
<gene>
    <name evidence="13" type="ORF">CYMTET_13320</name>
</gene>
<evidence type="ECO:0000256" key="4">
    <source>
        <dbReference type="ARBA" id="ARBA00023029"/>
    </source>
</evidence>
<dbReference type="InterPro" id="IPR008336">
    <property type="entry name" value="TopoI_DNA-bd_euk"/>
</dbReference>
<feature type="domain" description="DNA topoisomerase I eukaryotic-type" evidence="12">
    <location>
        <begin position="260"/>
        <end position="615"/>
    </location>
</feature>
<evidence type="ECO:0000256" key="6">
    <source>
        <dbReference type="ARBA" id="ARBA00023235"/>
    </source>
</evidence>
<dbReference type="PANTHER" id="PTHR10290">
    <property type="entry name" value="DNA TOPOISOMERASE I"/>
    <property type="match status" value="1"/>
</dbReference>
<feature type="compositionally biased region" description="Basic and acidic residues" evidence="11">
    <location>
        <begin position="22"/>
        <end position="33"/>
    </location>
</feature>
<evidence type="ECO:0000256" key="2">
    <source>
        <dbReference type="ARBA" id="ARBA00004123"/>
    </source>
</evidence>
<comment type="catalytic activity">
    <reaction evidence="1 8 9">
        <text>ATP-independent breakage of single-stranded DNA, followed by passage and rejoining.</text>
        <dbReference type="EC" id="5.6.2.1"/>
    </reaction>
</comment>
<dbReference type="InterPro" id="IPR036202">
    <property type="entry name" value="TopoI_DNA-bd_euk_N_sf"/>
</dbReference>
<dbReference type="InterPro" id="IPR013034">
    <property type="entry name" value="DNA_topo_DNA_db_N_dom1"/>
</dbReference>
<dbReference type="Gene3D" id="2.170.11.10">
    <property type="entry name" value="DNA Topoisomerase I, domain 2"/>
    <property type="match status" value="1"/>
</dbReference>
<dbReference type="FunFam" id="3.90.15.10:FF:000003">
    <property type="entry name" value="DNA topoisomerase I"/>
    <property type="match status" value="1"/>
</dbReference>
<dbReference type="GO" id="GO:0005730">
    <property type="term" value="C:nucleolus"/>
    <property type="evidence" value="ECO:0007669"/>
    <property type="project" value="TreeGrafter"/>
</dbReference>
<feature type="region of interest" description="Disordered" evidence="11">
    <location>
        <begin position="1"/>
        <end position="113"/>
    </location>
</feature>
<dbReference type="InterPro" id="IPR013030">
    <property type="entry name" value="DNA_topo_DNA_db_N_dom2"/>
</dbReference>
<dbReference type="EMBL" id="LGRX02005293">
    <property type="protein sequence ID" value="KAK3278755.1"/>
    <property type="molecule type" value="Genomic_DNA"/>
</dbReference>
<dbReference type="Gene3D" id="1.10.10.41">
    <property type="entry name" value="Yeast DNA topoisomerase - domain 1"/>
    <property type="match status" value="1"/>
</dbReference>
<dbReference type="Pfam" id="PF01028">
    <property type="entry name" value="Topoisom_I"/>
    <property type="match status" value="1"/>
</dbReference>
<evidence type="ECO:0000313" key="14">
    <source>
        <dbReference type="Proteomes" id="UP001190700"/>
    </source>
</evidence>
<dbReference type="InterPro" id="IPR013499">
    <property type="entry name" value="TopoI_euk"/>
</dbReference>
<dbReference type="InterPro" id="IPR018521">
    <property type="entry name" value="TopoIB_AS"/>
</dbReference>
<dbReference type="PANTHER" id="PTHR10290:SF3">
    <property type="entry name" value="DNA TOPOISOMERASE 1"/>
    <property type="match status" value="1"/>
</dbReference>
<keyword evidence="7" id="KW-0539">Nucleus</keyword>
<dbReference type="AlphaFoldDB" id="A0AAE0GID2"/>
<accession>A0AAE0GID2</accession>
<dbReference type="SUPFAM" id="SSF56741">
    <property type="entry name" value="Eukaryotic DNA topoisomerase I, N-terminal DNA-binding fragment"/>
    <property type="match status" value="1"/>
</dbReference>
<evidence type="ECO:0000256" key="5">
    <source>
        <dbReference type="ARBA" id="ARBA00023125"/>
    </source>
</evidence>
<dbReference type="PROSITE" id="PS52038">
    <property type="entry name" value="TOPO_IB_2"/>
    <property type="match status" value="1"/>
</dbReference>
<reference evidence="13 14" key="1">
    <citation type="journal article" date="2015" name="Genome Biol. Evol.">
        <title>Comparative Genomics of a Bacterivorous Green Alga Reveals Evolutionary Causalities and Consequences of Phago-Mixotrophic Mode of Nutrition.</title>
        <authorList>
            <person name="Burns J.A."/>
            <person name="Paasch A."/>
            <person name="Narechania A."/>
            <person name="Kim E."/>
        </authorList>
    </citation>
    <scope>NUCLEOTIDE SEQUENCE [LARGE SCALE GENOMIC DNA]</scope>
    <source>
        <strain evidence="13 14">PLY_AMNH</strain>
    </source>
</reference>
<feature type="compositionally biased region" description="Basic residues" evidence="11">
    <location>
        <begin position="85"/>
        <end position="94"/>
    </location>
</feature>
<comment type="caution">
    <text evidence="13">The sequence shown here is derived from an EMBL/GenBank/DDBJ whole genome shotgun (WGS) entry which is preliminary data.</text>
</comment>
<dbReference type="GO" id="GO:0003677">
    <property type="term" value="F:DNA binding"/>
    <property type="evidence" value="ECO:0007669"/>
    <property type="project" value="UniProtKB-UniRule"/>
</dbReference>
<dbReference type="InterPro" id="IPR001631">
    <property type="entry name" value="TopoI"/>
</dbReference>
<name>A0AAE0GID2_9CHLO</name>
<evidence type="ECO:0000256" key="11">
    <source>
        <dbReference type="SAM" id="MobiDB-lite"/>
    </source>
</evidence>
<dbReference type="GO" id="GO:0006260">
    <property type="term" value="P:DNA replication"/>
    <property type="evidence" value="ECO:0007669"/>
    <property type="project" value="TreeGrafter"/>
</dbReference>
<dbReference type="GO" id="GO:0006265">
    <property type="term" value="P:DNA topological change"/>
    <property type="evidence" value="ECO:0007669"/>
    <property type="project" value="UniProtKB-UniRule"/>
</dbReference>
<dbReference type="SMART" id="SM00435">
    <property type="entry name" value="TOPEUc"/>
    <property type="match status" value="1"/>
</dbReference>
<dbReference type="InterPro" id="IPR025834">
    <property type="entry name" value="TopoI_C_dom"/>
</dbReference>
<keyword evidence="6 8" id="KW-0413">Isomerase</keyword>
<evidence type="ECO:0000313" key="13">
    <source>
        <dbReference type="EMBL" id="KAK3278755.1"/>
    </source>
</evidence>
<comment type="function">
    <text evidence="9">Releases the supercoiling and torsional tension of DNA introduced during the DNA replication and transcription by transiently cleaving and rejoining one strand of the DNA duplex. Introduces a single-strand break via transesterification at the specific target site 5'-[CT]CCTTp site in duplex DNA. The scissile phosphodiester is attacked by the catalytic tyrosine of the enzyme, resulting in the formation of a DNA-(3'-phosphotyrosyl)-enzyme intermediate and the expulsion of a 5'-OH DNA strand. The free DNA strand then undergoes passage around the unbroken strand thus removing DNA supercoils. Finally, in the religation step, the DNA 5'-OH attacks the covalent intermediate to expel the active-site tyrosine and restore the DNA phosphodiester backbone.</text>
</comment>
<keyword evidence="4 8" id="KW-0799">Topoisomerase</keyword>
<feature type="compositionally biased region" description="Basic and acidic residues" evidence="11">
    <location>
        <begin position="50"/>
        <end position="64"/>
    </location>
</feature>
<comment type="subcellular location">
    <subcellularLocation>
        <location evidence="2">Nucleus</location>
    </subcellularLocation>
</comment>
<dbReference type="InterPro" id="IPR013500">
    <property type="entry name" value="TopoI_cat_euk"/>
</dbReference>
<dbReference type="GO" id="GO:0003917">
    <property type="term" value="F:DNA topoisomerase type I (single strand cut, ATP-independent) activity"/>
    <property type="evidence" value="ECO:0007669"/>
    <property type="project" value="UniProtKB-UniRule"/>
</dbReference>
<protein>
    <recommendedName>
        <fullName evidence="9">DNA topoisomerase I</fullName>
        <ecNumber evidence="9">5.6.2.1</ecNumber>
    </recommendedName>
    <alternativeName>
        <fullName evidence="9">DNA topoisomerase 1</fullName>
    </alternativeName>
</protein>
<dbReference type="Pfam" id="PF02919">
    <property type="entry name" value="Topoisom_I_N"/>
    <property type="match status" value="1"/>
</dbReference>
<feature type="compositionally biased region" description="Low complexity" evidence="11">
    <location>
        <begin position="95"/>
        <end position="112"/>
    </location>
</feature>
<dbReference type="SUPFAM" id="SSF56349">
    <property type="entry name" value="DNA breaking-rejoining enzymes"/>
    <property type="match status" value="1"/>
</dbReference>
<dbReference type="GO" id="GO:0005694">
    <property type="term" value="C:chromosome"/>
    <property type="evidence" value="ECO:0007669"/>
    <property type="project" value="InterPro"/>
</dbReference>
<proteinExistence type="inferred from homology"/>
<dbReference type="InterPro" id="IPR014727">
    <property type="entry name" value="TopoI_cat_a/b-sub_euk"/>
</dbReference>
<keyword evidence="5 8" id="KW-0238">DNA-binding</keyword>
<feature type="coiled-coil region" evidence="10">
    <location>
        <begin position="531"/>
        <end position="565"/>
    </location>
</feature>
<dbReference type="InterPro" id="IPR011010">
    <property type="entry name" value="DNA_brk_join_enz"/>
</dbReference>
<comment type="similarity">
    <text evidence="3 8 9">Belongs to the type IB topoisomerase family.</text>
</comment>
<dbReference type="GO" id="GO:0007059">
    <property type="term" value="P:chromosome segregation"/>
    <property type="evidence" value="ECO:0007669"/>
    <property type="project" value="TreeGrafter"/>
</dbReference>
<dbReference type="InterPro" id="IPR014711">
    <property type="entry name" value="TopoI_cat_a-hlx-sub_euk"/>
</dbReference>
<dbReference type="EC" id="5.6.2.1" evidence="9"/>
<evidence type="ECO:0000256" key="3">
    <source>
        <dbReference type="ARBA" id="ARBA00006645"/>
    </source>
</evidence>
<evidence type="ECO:0000256" key="7">
    <source>
        <dbReference type="ARBA" id="ARBA00023242"/>
    </source>
</evidence>
<feature type="active site" description="O-(3'-phospho-DNA)-tyrosine intermediate" evidence="8">
    <location>
        <position position="601"/>
    </location>
</feature>
<evidence type="ECO:0000256" key="10">
    <source>
        <dbReference type="SAM" id="Coils"/>
    </source>
</evidence>
<keyword evidence="10" id="KW-0175">Coiled coil</keyword>
<evidence type="ECO:0000259" key="12">
    <source>
        <dbReference type="SMART" id="SM00435"/>
    </source>
</evidence>
<keyword evidence="14" id="KW-1185">Reference proteome</keyword>
<dbReference type="Gene3D" id="3.90.15.10">
    <property type="entry name" value="Topoisomerase I, Chain A, domain 3"/>
    <property type="match status" value="1"/>
</dbReference>
<sequence>MPQDSDSEDDVPLGARVAARAKQTETDAVMKNDDSEDEDFVGGSRKRSRESKPVTVKEEPKAESESDEDDEESDSDSEDEEPLNKRKAIAKKPPVKMAPAAKSPKPNPVNENNNKKLFWETLSHSGVLFPPPYEPHGVKLIYDGRPVDLTPAEEEVAGFFAVMKDTDYAGKAVFVKNFWTDFQRILTPKSKAIVKDFKKCDWTPMYNYFFEQREKKKQMTKEEKLQIKAQKEVEEEPFTHAMIDGKKEKVGNFRVEPPGLFRGRGEHPKMGKLKERIKPKDVIINIGRDSPVPACPIPGEKWGEVRHDRTVTWLAGWKDTINTKDWKYVQFAATSSIKGESDQKKYEKARKLKDFIERIRKDYRAKMKDADNKIAQMATATYLIDKLALRAGGEKDEDLADTVGCCTLRVGHVTLIPPHTIHFDFLGKDSIRYDQSHEVDPVAYKSFGRFMEGKKDEMDIFDKINPTEVNSHLQELMPGLTIKVFRTYNASITLSRLLKETPEGTVAQKKSHYDSANKEVAILCNHQKGESKAHAGQMQKLTEKKDQMEAELKELQKEKPMSAKTENKIRGLKERLSKHMLSMSMKEELKTVSLGTSKINYLDPRITVAWCKRNEVPLATVYPKTLVEKFNWAMEVEPEFDF</sequence>
<feature type="compositionally biased region" description="Acidic residues" evidence="11">
    <location>
        <begin position="1"/>
        <end position="11"/>
    </location>
</feature>
<dbReference type="Gene3D" id="1.10.132.10">
    <property type="match status" value="1"/>
</dbReference>
<evidence type="ECO:0000256" key="8">
    <source>
        <dbReference type="PROSITE-ProRule" id="PRU01382"/>
    </source>
</evidence>